<evidence type="ECO:0000313" key="2">
    <source>
        <dbReference type="EMBL" id="JAU76819.1"/>
    </source>
</evidence>
<dbReference type="PANTHER" id="PTHR44259">
    <property type="entry name" value="OS07G0183000 PROTEIN-RELATED"/>
    <property type="match status" value="1"/>
</dbReference>
<dbReference type="Pfam" id="PF03478">
    <property type="entry name" value="Beta-prop_KIB1-4"/>
    <property type="match status" value="1"/>
</dbReference>
<organism evidence="2">
    <name type="scientific">Noccaea caerulescens</name>
    <name type="common">Alpine penny-cress</name>
    <name type="synonym">Thlaspi caerulescens</name>
    <dbReference type="NCBI Taxonomy" id="107243"/>
    <lineage>
        <taxon>Eukaryota</taxon>
        <taxon>Viridiplantae</taxon>
        <taxon>Streptophyta</taxon>
        <taxon>Embryophyta</taxon>
        <taxon>Tracheophyta</taxon>
        <taxon>Spermatophyta</taxon>
        <taxon>Magnoliopsida</taxon>
        <taxon>eudicotyledons</taxon>
        <taxon>Gunneridae</taxon>
        <taxon>Pentapetalae</taxon>
        <taxon>rosids</taxon>
        <taxon>malvids</taxon>
        <taxon>Brassicales</taxon>
        <taxon>Brassicaceae</taxon>
        <taxon>Coluteocarpeae</taxon>
        <taxon>Noccaea</taxon>
    </lineage>
</organism>
<evidence type="ECO:0000259" key="1">
    <source>
        <dbReference type="Pfam" id="PF03478"/>
    </source>
</evidence>
<dbReference type="AlphaFoldDB" id="A0A1J3I8Y5"/>
<feature type="domain" description="KIB1-4 beta-propeller" evidence="1">
    <location>
        <begin position="66"/>
        <end position="337"/>
    </location>
</feature>
<dbReference type="EMBL" id="GEVL01000522">
    <property type="protein sequence ID" value="JAU76819.1"/>
    <property type="molecule type" value="Transcribed_RNA"/>
</dbReference>
<gene>
    <name evidence="2" type="ORF">LE_TR19580_c0_g1_i1_g.62486</name>
</gene>
<reference evidence="2" key="1">
    <citation type="submission" date="2016-07" db="EMBL/GenBank/DDBJ databases">
        <title>De novo transcriptome assembly of four accessions of the metal hyperaccumulator plant Noccaea caerulescens.</title>
        <authorList>
            <person name="Blande D."/>
            <person name="Halimaa P."/>
            <person name="Tervahauta A.I."/>
            <person name="Aarts M.G."/>
            <person name="Karenlampi S.O."/>
        </authorList>
    </citation>
    <scope>NUCLEOTIDE SEQUENCE</scope>
</reference>
<name>A0A1J3I8Y5_NOCCA</name>
<protein>
    <recommendedName>
        <fullName evidence="1">KIB1-4 beta-propeller domain-containing protein</fullName>
    </recommendedName>
</protein>
<dbReference type="InterPro" id="IPR050942">
    <property type="entry name" value="F-box_BR-signaling"/>
</dbReference>
<accession>A0A1J3I8Y5</accession>
<sequence>MSQLLFRLSKRCSRSNVLIHKRVRLFSSSPYLTLGTRVKEVLPGDCNIGDVLLFDPAKEELVTVADKTIPKELTDEEMMGASHGWGFFCDRRDRSVRISSDIFNPLASKSNPTVIPLPRLTGLPFEQTEEVRNVAMSSSSPEKEDCVVAVKFSGRQLCTCRPCRDLEWTNIIIPFNSCEYSNLMYSKRDEKFYLPSPGGNYLFSYHLNSKTGDNPKLHELAFRDHPEFDQSEWELLSSCSRTEYLVDSTSDGERFLVKWYAHGFYSSVLKGIDYKTKRFMVFREEETTEGSIMCYTEDIGDMCIFLGSNEAFCIPASSSPGLKPNTIYFMGRGLGFYHLTTGEAHHFLTPHALPYWLPPFST</sequence>
<dbReference type="InterPro" id="IPR005174">
    <property type="entry name" value="KIB1-4_b-propeller"/>
</dbReference>
<dbReference type="PANTHER" id="PTHR44259:SF89">
    <property type="entry name" value="DUF295 DOMAIN-CONTAINING PROTEIN-RELATED"/>
    <property type="match status" value="1"/>
</dbReference>
<proteinExistence type="predicted"/>